<dbReference type="Gene3D" id="3.20.20.80">
    <property type="entry name" value="Glycosidases"/>
    <property type="match status" value="1"/>
</dbReference>
<dbReference type="PANTHER" id="PTHR43651">
    <property type="entry name" value="1,4-ALPHA-GLUCAN-BRANCHING ENZYME"/>
    <property type="match status" value="1"/>
</dbReference>
<keyword evidence="5" id="KW-0808">Transferase</keyword>
<dbReference type="EC" id="2.4.1.18" evidence="4"/>
<evidence type="ECO:0000256" key="4">
    <source>
        <dbReference type="ARBA" id="ARBA00012541"/>
    </source>
</evidence>
<dbReference type="SUPFAM" id="SSF51445">
    <property type="entry name" value="(Trans)glycosidases"/>
    <property type="match status" value="1"/>
</dbReference>
<dbReference type="CDD" id="cd02855">
    <property type="entry name" value="E_set_GBE_prok_N"/>
    <property type="match status" value="1"/>
</dbReference>
<evidence type="ECO:0000256" key="2">
    <source>
        <dbReference type="ARBA" id="ARBA00002953"/>
    </source>
</evidence>
<dbReference type="InterPro" id="IPR014756">
    <property type="entry name" value="Ig_E-set"/>
</dbReference>
<evidence type="ECO:0000256" key="1">
    <source>
        <dbReference type="ARBA" id="ARBA00000826"/>
    </source>
</evidence>
<evidence type="ECO:0000259" key="7">
    <source>
        <dbReference type="SMART" id="SM00642"/>
    </source>
</evidence>
<dbReference type="SUPFAM" id="SSF51011">
    <property type="entry name" value="Glycosyl hydrolase domain"/>
    <property type="match status" value="1"/>
</dbReference>
<proteinExistence type="inferred from homology"/>
<dbReference type="InterPro" id="IPR006047">
    <property type="entry name" value="GH13_cat_dom"/>
</dbReference>
<comment type="similarity">
    <text evidence="3">Belongs to the glycosyl hydrolase 13 family. GlgB subfamily.</text>
</comment>
<comment type="catalytic activity">
    <reaction evidence="1">
        <text>Transfers a segment of a (1-&gt;4)-alpha-D-glucan chain to a primary hydroxy group in a similar glucan chain.</text>
        <dbReference type="EC" id="2.4.1.18"/>
    </reaction>
</comment>
<dbReference type="InterPro" id="IPR013783">
    <property type="entry name" value="Ig-like_fold"/>
</dbReference>
<dbReference type="PIRSF" id="PIRSF000463">
    <property type="entry name" value="GlgB"/>
    <property type="match status" value="1"/>
</dbReference>
<accession>A0ABV7YW87</accession>
<evidence type="ECO:0000256" key="6">
    <source>
        <dbReference type="ARBA" id="ARBA00023277"/>
    </source>
</evidence>
<dbReference type="InterPro" id="IPR013780">
    <property type="entry name" value="Glyco_hydro_b"/>
</dbReference>
<dbReference type="Pfam" id="PF02806">
    <property type="entry name" value="Alpha-amylase_C"/>
    <property type="match status" value="1"/>
</dbReference>
<dbReference type="Gene3D" id="2.60.40.10">
    <property type="entry name" value="Immunoglobulins"/>
    <property type="match status" value="1"/>
</dbReference>
<organism evidence="8 9">
    <name type="scientific">Lacihabitans lacunae</name>
    <dbReference type="NCBI Taxonomy" id="1028214"/>
    <lineage>
        <taxon>Bacteria</taxon>
        <taxon>Pseudomonadati</taxon>
        <taxon>Bacteroidota</taxon>
        <taxon>Cytophagia</taxon>
        <taxon>Cytophagales</taxon>
        <taxon>Leadbetterellaceae</taxon>
        <taxon>Lacihabitans</taxon>
    </lineage>
</organism>
<dbReference type="Proteomes" id="UP001595616">
    <property type="component" value="Unassembled WGS sequence"/>
</dbReference>
<dbReference type="Gene3D" id="2.60.40.1180">
    <property type="entry name" value="Golgi alpha-mannosidase II"/>
    <property type="match status" value="1"/>
</dbReference>
<dbReference type="RefSeq" id="WP_379836156.1">
    <property type="nucleotide sequence ID" value="NZ_JBHRYQ010000001.1"/>
</dbReference>
<dbReference type="InterPro" id="IPR037439">
    <property type="entry name" value="Branching_enzy"/>
</dbReference>
<evidence type="ECO:0000256" key="5">
    <source>
        <dbReference type="ARBA" id="ARBA00022679"/>
    </source>
</evidence>
<dbReference type="InterPro" id="IPR017853">
    <property type="entry name" value="GH"/>
</dbReference>
<sequence>MNKEDFENAPNGVSKTKTSEIIFKVWAPHAKSVRLTGTFNNWDESSLKLEAIDNGHWAILVSDIKDGDAYKYVIETQNGTLLKRNDPHAKKVTNSIGNSVVYLEDFDWDGTDQFTLESHNQLVIYELHIGTFNKKEGQEVGDFYSAIEKLDYLVDLGINTIEVMPICEFSGDFSWGYNPAHPYAVESIYGGPEGFKIFVKEAHKRGLGVILDVVYNHFGPSDMDLWQFDGWSEHDKGGIYFYNDWKSKTPWGDTRPDYGRGEVRNYIFQNAMMWLEEYKCDGLRMDMIPYMRNVNADESAANDIEEGKTLIQWINKEIHSKYPNKILIAEDLHMINDITAKVENGGLGYSSQWCAAFVHPVREVITTVDDDSRDLLKIEHALTKKYNIDAFERIVYTESHDEVANGKARIVEEIAVDDVNNYFSKKRAQIAAALIFTAPGIPMIFQGQELLEDGYFDDGDPIDWKNLDTYKNYVHFFKDLIALRRNLEGNTKGLQSQHIAIQHLDNNSKILAFHRFDKGGSQDSVFVLINFANRYLENYQVEFPSEGNWTLRLNSDTTYYDPKNKNRDINLSMEGSKGQLNIAEYQILIFTLD</sequence>
<dbReference type="CDD" id="cd11325">
    <property type="entry name" value="AmyAc_GTHase"/>
    <property type="match status" value="1"/>
</dbReference>
<keyword evidence="8" id="KW-0378">Hydrolase</keyword>
<reference evidence="9" key="1">
    <citation type="journal article" date="2019" name="Int. J. Syst. Evol. Microbiol.">
        <title>The Global Catalogue of Microorganisms (GCM) 10K type strain sequencing project: providing services to taxonomists for standard genome sequencing and annotation.</title>
        <authorList>
            <consortium name="The Broad Institute Genomics Platform"/>
            <consortium name="The Broad Institute Genome Sequencing Center for Infectious Disease"/>
            <person name="Wu L."/>
            <person name="Ma J."/>
        </authorList>
    </citation>
    <scope>NUCLEOTIDE SEQUENCE [LARGE SCALE GENOMIC DNA]</scope>
    <source>
        <strain evidence="9">CECT 7956</strain>
    </source>
</reference>
<dbReference type="SUPFAM" id="SSF81296">
    <property type="entry name" value="E set domains"/>
    <property type="match status" value="1"/>
</dbReference>
<name>A0ABV7YW87_9BACT</name>
<gene>
    <name evidence="8" type="ORF">ACFOOI_06100</name>
</gene>
<keyword evidence="9" id="KW-1185">Reference proteome</keyword>
<dbReference type="EMBL" id="JBHRYQ010000001">
    <property type="protein sequence ID" value="MFC3810217.1"/>
    <property type="molecule type" value="Genomic_DNA"/>
</dbReference>
<evidence type="ECO:0000256" key="3">
    <source>
        <dbReference type="ARBA" id="ARBA00009000"/>
    </source>
</evidence>
<dbReference type="PANTHER" id="PTHR43651:SF11">
    <property type="entry name" value="MALTO-OLIGOSYLTREHALOSE TREHALOHYDROLASE"/>
    <property type="match status" value="1"/>
</dbReference>
<dbReference type="GO" id="GO:0016787">
    <property type="term" value="F:hydrolase activity"/>
    <property type="evidence" value="ECO:0007669"/>
    <property type="project" value="UniProtKB-KW"/>
</dbReference>
<comment type="function">
    <text evidence="2">Catalyzes the formation of the alpha-1,6-glucosidic linkages in glycogen by scission of a 1,4-alpha-linked oligosaccharide from growing alpha-1,4-glucan chains and the subsequent attachment of the oligosaccharide to the alpha-1,6 position.</text>
</comment>
<evidence type="ECO:0000313" key="8">
    <source>
        <dbReference type="EMBL" id="MFC3810217.1"/>
    </source>
</evidence>
<dbReference type="InterPro" id="IPR044143">
    <property type="entry name" value="GlgB_N_E_set_prok"/>
</dbReference>
<feature type="domain" description="Glycosyl hydrolase family 13 catalytic" evidence="7">
    <location>
        <begin position="126"/>
        <end position="484"/>
    </location>
</feature>
<dbReference type="InterPro" id="IPR004193">
    <property type="entry name" value="Glyco_hydro_13_N"/>
</dbReference>
<comment type="caution">
    <text evidence="8">The sequence shown here is derived from an EMBL/GenBank/DDBJ whole genome shotgun (WGS) entry which is preliminary data.</text>
</comment>
<dbReference type="Pfam" id="PF02922">
    <property type="entry name" value="CBM_48"/>
    <property type="match status" value="1"/>
</dbReference>
<dbReference type="InterPro" id="IPR006048">
    <property type="entry name" value="A-amylase/branching_C"/>
</dbReference>
<evidence type="ECO:0000313" key="9">
    <source>
        <dbReference type="Proteomes" id="UP001595616"/>
    </source>
</evidence>
<dbReference type="Pfam" id="PF00128">
    <property type="entry name" value="Alpha-amylase"/>
    <property type="match status" value="2"/>
</dbReference>
<keyword evidence="6" id="KW-0119">Carbohydrate metabolism</keyword>
<dbReference type="SMART" id="SM00642">
    <property type="entry name" value="Aamy"/>
    <property type="match status" value="1"/>
</dbReference>
<protein>
    <recommendedName>
        <fullName evidence="4">1,4-alpha-glucan branching enzyme</fullName>
        <ecNumber evidence="4">2.4.1.18</ecNumber>
    </recommendedName>
</protein>